<sequence length="103" mass="11418">MTTSISTPAGYRQVAEGRYREVVGLGYHELHEGMVIEHRPGRTLKPAWWKSSRSTDEGGGCLEMSPILTPMHIRDPRNPAADGPTVAVTPVAWAHFLHELTSR</sequence>
<dbReference type="EMBL" id="JBHSFG010000009">
    <property type="protein sequence ID" value="MFC4463847.1"/>
    <property type="molecule type" value="Genomic_DNA"/>
</dbReference>
<proteinExistence type="predicted"/>
<keyword evidence="3" id="KW-1185">Reference proteome</keyword>
<dbReference type="RefSeq" id="WP_386337535.1">
    <property type="nucleotide sequence ID" value="NZ_JBHSFG010000009.1"/>
</dbReference>
<evidence type="ECO:0000313" key="3">
    <source>
        <dbReference type="Proteomes" id="UP001596012"/>
    </source>
</evidence>
<dbReference type="Proteomes" id="UP001596012">
    <property type="component" value="Unassembled WGS sequence"/>
</dbReference>
<evidence type="ECO:0000313" key="2">
    <source>
        <dbReference type="EMBL" id="MFC4463847.1"/>
    </source>
</evidence>
<dbReference type="Pfam" id="PF04149">
    <property type="entry name" value="DUF397"/>
    <property type="match status" value="1"/>
</dbReference>
<dbReference type="InterPro" id="IPR007278">
    <property type="entry name" value="DUF397"/>
</dbReference>
<accession>A0ABV8YH30</accession>
<evidence type="ECO:0000259" key="1">
    <source>
        <dbReference type="Pfam" id="PF04149"/>
    </source>
</evidence>
<gene>
    <name evidence="2" type="ORF">ACFPH6_04560</name>
</gene>
<reference evidence="3" key="1">
    <citation type="journal article" date="2019" name="Int. J. Syst. Evol. Microbiol.">
        <title>The Global Catalogue of Microorganisms (GCM) 10K type strain sequencing project: providing services to taxonomists for standard genome sequencing and annotation.</title>
        <authorList>
            <consortium name="The Broad Institute Genomics Platform"/>
            <consortium name="The Broad Institute Genome Sequencing Center for Infectious Disease"/>
            <person name="Wu L."/>
            <person name="Ma J."/>
        </authorList>
    </citation>
    <scope>NUCLEOTIDE SEQUENCE [LARGE SCALE GENOMIC DNA]</scope>
    <source>
        <strain evidence="3">DT43</strain>
    </source>
</reference>
<organism evidence="2 3">
    <name type="scientific">Streptomyces xiangluensis</name>
    <dbReference type="NCBI Taxonomy" id="2665720"/>
    <lineage>
        <taxon>Bacteria</taxon>
        <taxon>Bacillati</taxon>
        <taxon>Actinomycetota</taxon>
        <taxon>Actinomycetes</taxon>
        <taxon>Kitasatosporales</taxon>
        <taxon>Streptomycetaceae</taxon>
        <taxon>Streptomyces</taxon>
    </lineage>
</organism>
<name>A0ABV8YH30_9ACTN</name>
<comment type="caution">
    <text evidence="2">The sequence shown here is derived from an EMBL/GenBank/DDBJ whole genome shotgun (WGS) entry which is preliminary data.</text>
</comment>
<protein>
    <submittedName>
        <fullName evidence="2">DUF397 domain-containing protein</fullName>
    </submittedName>
</protein>
<feature type="domain" description="DUF397" evidence="1">
    <location>
        <begin position="47"/>
        <end position="100"/>
    </location>
</feature>